<keyword evidence="2" id="KW-0614">Plasmid</keyword>
<evidence type="ECO:0000256" key="1">
    <source>
        <dbReference type="SAM" id="MobiDB-lite"/>
    </source>
</evidence>
<gene>
    <name evidence="2" type="ORF">SBA_pBAR1_300</name>
</gene>
<reference evidence="2" key="1">
    <citation type="submission" date="2018-07" db="EMBL/GenBank/DDBJ databases">
        <title>Complete genome sequence of Sphingomonas bisphenolicum strain AO1, a bisphenol A degradative bacterium isolated from Japanese farm field.</title>
        <authorList>
            <person name="Murakami M."/>
            <person name="Koh M."/>
            <person name="Koba S."/>
            <person name="Matsumura Y."/>
        </authorList>
    </citation>
    <scope>NUCLEOTIDE SEQUENCE</scope>
    <source>
        <strain evidence="2">AO1</strain>
        <plasmid evidence="2">pBAR1</plasmid>
    </source>
</reference>
<evidence type="ECO:0000313" key="2">
    <source>
        <dbReference type="EMBL" id="BBF72315.1"/>
    </source>
</evidence>
<protein>
    <recommendedName>
        <fullName evidence="4">KorC repressor protein</fullName>
    </recommendedName>
</protein>
<sequence length="116" mass="12472">MPPFPSLPIGHIPHSAAMRSNASEGTDARMIDVRPDCLLPADQGWQQPTPDEVRAVLKAADMTGGSASKFLGLSNTRVIRRWTGGDDQIPYSAWALLCAAAGLGNIWEHQNDDFSG</sequence>
<accession>A0ABM7GA35</accession>
<keyword evidence="3" id="KW-1185">Reference proteome</keyword>
<name>A0ABM7GA35_9SPHN</name>
<evidence type="ECO:0000313" key="3">
    <source>
        <dbReference type="Proteomes" id="UP001059971"/>
    </source>
</evidence>
<evidence type="ECO:0008006" key="4">
    <source>
        <dbReference type="Google" id="ProtNLM"/>
    </source>
</evidence>
<feature type="region of interest" description="Disordered" evidence="1">
    <location>
        <begin position="1"/>
        <end position="26"/>
    </location>
</feature>
<dbReference type="EMBL" id="AP018819">
    <property type="protein sequence ID" value="BBF72315.1"/>
    <property type="molecule type" value="Genomic_DNA"/>
</dbReference>
<organism evidence="2 3">
    <name type="scientific">Sphingomonas bisphenolicum</name>
    <dbReference type="NCBI Taxonomy" id="296544"/>
    <lineage>
        <taxon>Bacteria</taxon>
        <taxon>Pseudomonadati</taxon>
        <taxon>Pseudomonadota</taxon>
        <taxon>Alphaproteobacteria</taxon>
        <taxon>Sphingomonadales</taxon>
        <taxon>Sphingomonadaceae</taxon>
        <taxon>Sphingomonas</taxon>
    </lineage>
</organism>
<geneLocation type="plasmid" evidence="2 3">
    <name>pBAR1</name>
</geneLocation>
<dbReference type="Proteomes" id="UP001059971">
    <property type="component" value="Plasmid pBAR1"/>
</dbReference>
<proteinExistence type="predicted"/>